<gene>
    <name evidence="4" type="primary">wcaF</name>
    <name evidence="4" type="ORF">EOJ36_01550</name>
</gene>
<keyword evidence="3" id="KW-0812">Transmembrane</keyword>
<keyword evidence="3" id="KW-1133">Transmembrane helix</keyword>
<dbReference type="Proteomes" id="UP000282832">
    <property type="component" value="Unassembled WGS sequence"/>
</dbReference>
<dbReference type="GO" id="GO:0005829">
    <property type="term" value="C:cytosol"/>
    <property type="evidence" value="ECO:0007669"/>
    <property type="project" value="TreeGrafter"/>
</dbReference>
<evidence type="ECO:0000256" key="2">
    <source>
        <dbReference type="ARBA" id="ARBA00022679"/>
    </source>
</evidence>
<evidence type="ECO:0000313" key="4">
    <source>
        <dbReference type="EMBL" id="RVU26708.1"/>
    </source>
</evidence>
<evidence type="ECO:0000313" key="5">
    <source>
        <dbReference type="Proteomes" id="UP000282832"/>
    </source>
</evidence>
<protein>
    <submittedName>
        <fullName evidence="4">Colanic acid biosynthesis acetyltransferase WcaF</fullName>
    </submittedName>
</protein>
<dbReference type="EMBL" id="SACY01000001">
    <property type="protein sequence ID" value="RVU26708.1"/>
    <property type="molecule type" value="Genomic_DNA"/>
</dbReference>
<feature type="transmembrane region" description="Helical" evidence="3">
    <location>
        <begin position="20"/>
        <end position="37"/>
    </location>
</feature>
<keyword evidence="2 4" id="KW-0808">Transferase</keyword>
<dbReference type="Pfam" id="PF14602">
    <property type="entry name" value="Hexapep_2"/>
    <property type="match status" value="2"/>
</dbReference>
<dbReference type="PANTHER" id="PTHR23416:SF23">
    <property type="entry name" value="ACETYLTRANSFERASE C18B11.09C-RELATED"/>
    <property type="match status" value="1"/>
</dbReference>
<proteinExistence type="inferred from homology"/>
<dbReference type="SUPFAM" id="SSF51161">
    <property type="entry name" value="Trimeric LpxA-like enzymes"/>
    <property type="match status" value="1"/>
</dbReference>
<dbReference type="OrthoDB" id="9814490at2"/>
<comment type="similarity">
    <text evidence="1">Belongs to the transferase hexapeptide repeat family.</text>
</comment>
<sequence>MKLSSYRETNLPSMSIKIKYAIWLLISNLFFLTNIPYPNKIKILFLKAFGAKIGKKSIIKPWVKIKFPWELEIGDDVWLGENVWIDNISKVSIGNNVCISQNTFILTGNHNYRKETFDLITLPIIIEDNVWITANCLIANGVTIGKNSLILLSSTVISSTEENGVYRGNPAIKIKNKL</sequence>
<accession>A0A437PWW9</accession>
<dbReference type="InterPro" id="IPR051159">
    <property type="entry name" value="Hexapeptide_acetyltransf"/>
</dbReference>
<dbReference type="GO" id="GO:0008374">
    <property type="term" value="F:O-acyltransferase activity"/>
    <property type="evidence" value="ECO:0007669"/>
    <property type="project" value="TreeGrafter"/>
</dbReference>
<dbReference type="PANTHER" id="PTHR23416">
    <property type="entry name" value="SIALIC ACID SYNTHASE-RELATED"/>
    <property type="match status" value="1"/>
</dbReference>
<keyword evidence="3" id="KW-0472">Membrane</keyword>
<organism evidence="4 5">
    <name type="scientific">Sandaracinomonas limnophila</name>
    <dbReference type="NCBI Taxonomy" id="1862386"/>
    <lineage>
        <taxon>Bacteria</taxon>
        <taxon>Pseudomonadati</taxon>
        <taxon>Bacteroidota</taxon>
        <taxon>Cytophagia</taxon>
        <taxon>Cytophagales</taxon>
        <taxon>Flectobacillaceae</taxon>
        <taxon>Sandaracinomonas</taxon>
    </lineage>
</organism>
<name>A0A437PWW9_9BACT</name>
<dbReference type="CDD" id="cd05825">
    <property type="entry name" value="LbH_wcaF_like"/>
    <property type="match status" value="1"/>
</dbReference>
<keyword evidence="5" id="KW-1185">Reference proteome</keyword>
<comment type="caution">
    <text evidence="4">The sequence shown here is derived from an EMBL/GenBank/DDBJ whole genome shotgun (WGS) entry which is preliminary data.</text>
</comment>
<reference evidence="4 5" key="1">
    <citation type="submission" date="2019-01" db="EMBL/GenBank/DDBJ databases">
        <authorList>
            <person name="Chen W.-M."/>
        </authorList>
    </citation>
    <scope>NUCLEOTIDE SEQUENCE [LARGE SCALE GENOMIC DNA]</scope>
    <source>
        <strain evidence="4 5">FSY-15</strain>
    </source>
</reference>
<dbReference type="InterPro" id="IPR011004">
    <property type="entry name" value="Trimer_LpxA-like_sf"/>
</dbReference>
<dbReference type="InterPro" id="IPR001451">
    <property type="entry name" value="Hexapep"/>
</dbReference>
<dbReference type="NCBIfam" id="NF007797">
    <property type="entry name" value="PRK10502.1"/>
    <property type="match status" value="1"/>
</dbReference>
<dbReference type="RefSeq" id="WP_127802260.1">
    <property type="nucleotide sequence ID" value="NZ_SACY01000001.1"/>
</dbReference>
<dbReference type="AlphaFoldDB" id="A0A437PWW9"/>
<dbReference type="Gene3D" id="2.160.10.10">
    <property type="entry name" value="Hexapeptide repeat proteins"/>
    <property type="match status" value="1"/>
</dbReference>
<evidence type="ECO:0000256" key="1">
    <source>
        <dbReference type="ARBA" id="ARBA00007274"/>
    </source>
</evidence>
<evidence type="ECO:0000256" key="3">
    <source>
        <dbReference type="SAM" id="Phobius"/>
    </source>
</evidence>